<accession>A0A653BXQ0</accession>
<evidence type="ECO:0000256" key="2">
    <source>
        <dbReference type="ARBA" id="ARBA00022840"/>
    </source>
</evidence>
<keyword evidence="3" id="KW-0812">Transmembrane</keyword>
<keyword evidence="1" id="KW-0547">Nucleotide-binding</keyword>
<dbReference type="EMBL" id="CAACVG010006421">
    <property type="protein sequence ID" value="VEN40260.1"/>
    <property type="molecule type" value="Genomic_DNA"/>
</dbReference>
<keyword evidence="5" id="KW-1185">Reference proteome</keyword>
<dbReference type="GO" id="GO:0042626">
    <property type="term" value="F:ATPase-coupled transmembrane transporter activity"/>
    <property type="evidence" value="ECO:0007669"/>
    <property type="project" value="TreeGrafter"/>
</dbReference>
<dbReference type="Proteomes" id="UP000410492">
    <property type="component" value="Unassembled WGS sequence"/>
</dbReference>
<dbReference type="PANTHER" id="PTHR24223">
    <property type="entry name" value="ATP-BINDING CASSETTE SUB-FAMILY C"/>
    <property type="match status" value="1"/>
</dbReference>
<dbReference type="GO" id="GO:0016020">
    <property type="term" value="C:membrane"/>
    <property type="evidence" value="ECO:0007669"/>
    <property type="project" value="TreeGrafter"/>
</dbReference>
<dbReference type="AlphaFoldDB" id="A0A653BXQ0"/>
<dbReference type="InterPro" id="IPR050173">
    <property type="entry name" value="ABC_transporter_C-like"/>
</dbReference>
<evidence type="ECO:0000313" key="5">
    <source>
        <dbReference type="Proteomes" id="UP000410492"/>
    </source>
</evidence>
<protein>
    <recommendedName>
        <fullName evidence="6">ABC transmembrane type-1 domain-containing protein</fullName>
    </recommendedName>
</protein>
<dbReference type="GO" id="GO:0005524">
    <property type="term" value="F:ATP binding"/>
    <property type="evidence" value="ECO:0007669"/>
    <property type="project" value="UniProtKB-KW"/>
</dbReference>
<feature type="transmembrane region" description="Helical" evidence="3">
    <location>
        <begin position="140"/>
        <end position="165"/>
    </location>
</feature>
<feature type="transmembrane region" description="Helical" evidence="3">
    <location>
        <begin position="81"/>
        <end position="102"/>
    </location>
</feature>
<keyword evidence="2" id="KW-0067">ATP-binding</keyword>
<keyword evidence="3" id="KW-1133">Transmembrane helix</keyword>
<keyword evidence="3" id="KW-0472">Membrane</keyword>
<reference evidence="4 5" key="1">
    <citation type="submission" date="2019-01" db="EMBL/GenBank/DDBJ databases">
        <authorList>
            <person name="Sayadi A."/>
        </authorList>
    </citation>
    <scope>NUCLEOTIDE SEQUENCE [LARGE SCALE GENOMIC DNA]</scope>
</reference>
<evidence type="ECO:0000313" key="4">
    <source>
        <dbReference type="EMBL" id="VEN40260.1"/>
    </source>
</evidence>
<evidence type="ECO:0008006" key="6">
    <source>
        <dbReference type="Google" id="ProtNLM"/>
    </source>
</evidence>
<evidence type="ECO:0000256" key="1">
    <source>
        <dbReference type="ARBA" id="ARBA00022741"/>
    </source>
</evidence>
<gene>
    <name evidence="4" type="ORF">CALMAC_LOCUS4477</name>
</gene>
<sequence>MNDGEVLMQGKYSELKSSGLNFTKLLEEYNAEEAEEQKKKVKSRQNSEIALEEVIEEQFLDKEGQESGNVKPSTYWKYFRAGGGPIHLIVMCILFIAAQAFANGGEYYLSYWVNLEEDFSNKIKNNLTSENETLSRENIIYVYSGLTLGNIIAAISKTVHFIWYLS</sequence>
<evidence type="ECO:0000256" key="3">
    <source>
        <dbReference type="SAM" id="Phobius"/>
    </source>
</evidence>
<name>A0A653BXQ0_CALMS</name>
<proteinExistence type="predicted"/>
<dbReference type="PANTHER" id="PTHR24223:SF448">
    <property type="entry name" value="FI20146P1-RELATED"/>
    <property type="match status" value="1"/>
</dbReference>
<organism evidence="4 5">
    <name type="scientific">Callosobruchus maculatus</name>
    <name type="common">Southern cowpea weevil</name>
    <name type="synonym">Pulse bruchid</name>
    <dbReference type="NCBI Taxonomy" id="64391"/>
    <lineage>
        <taxon>Eukaryota</taxon>
        <taxon>Metazoa</taxon>
        <taxon>Ecdysozoa</taxon>
        <taxon>Arthropoda</taxon>
        <taxon>Hexapoda</taxon>
        <taxon>Insecta</taxon>
        <taxon>Pterygota</taxon>
        <taxon>Neoptera</taxon>
        <taxon>Endopterygota</taxon>
        <taxon>Coleoptera</taxon>
        <taxon>Polyphaga</taxon>
        <taxon>Cucujiformia</taxon>
        <taxon>Chrysomeloidea</taxon>
        <taxon>Chrysomelidae</taxon>
        <taxon>Bruchinae</taxon>
        <taxon>Bruchini</taxon>
        <taxon>Callosobruchus</taxon>
    </lineage>
</organism>
<dbReference type="OrthoDB" id="6500128at2759"/>